<evidence type="ECO:0000256" key="7">
    <source>
        <dbReference type="SAM" id="SignalP"/>
    </source>
</evidence>
<keyword evidence="3" id="KW-0646">Protease inhibitor</keyword>
<keyword evidence="6" id="KW-1015">Disulfide bond</keyword>
<dbReference type="InterPro" id="IPR036058">
    <property type="entry name" value="Kazal_dom_sf"/>
</dbReference>
<dbReference type="GO" id="GO:0004867">
    <property type="term" value="F:serine-type endopeptidase inhibitor activity"/>
    <property type="evidence" value="ECO:0007669"/>
    <property type="project" value="UniProtKB-KW"/>
</dbReference>
<organism evidence="9 10">
    <name type="scientific">Rhynocoris fuscipes</name>
    <dbReference type="NCBI Taxonomy" id="488301"/>
    <lineage>
        <taxon>Eukaryota</taxon>
        <taxon>Metazoa</taxon>
        <taxon>Ecdysozoa</taxon>
        <taxon>Arthropoda</taxon>
        <taxon>Hexapoda</taxon>
        <taxon>Insecta</taxon>
        <taxon>Pterygota</taxon>
        <taxon>Neoptera</taxon>
        <taxon>Paraneoptera</taxon>
        <taxon>Hemiptera</taxon>
        <taxon>Heteroptera</taxon>
        <taxon>Panheteroptera</taxon>
        <taxon>Cimicomorpha</taxon>
        <taxon>Reduviidae</taxon>
        <taxon>Harpactorinae</taxon>
        <taxon>Harpactorini</taxon>
        <taxon>Rhynocoris</taxon>
    </lineage>
</organism>
<feature type="domain" description="Kazal-like" evidence="8">
    <location>
        <begin position="626"/>
        <end position="676"/>
    </location>
</feature>
<dbReference type="InterPro" id="IPR002350">
    <property type="entry name" value="Kazal_dom"/>
</dbReference>
<evidence type="ECO:0000313" key="10">
    <source>
        <dbReference type="Proteomes" id="UP001461498"/>
    </source>
</evidence>
<feature type="domain" description="Kazal-like" evidence="8">
    <location>
        <begin position="349"/>
        <end position="398"/>
    </location>
</feature>
<dbReference type="AlphaFoldDB" id="A0AAW1DDB8"/>
<feature type="domain" description="Kazal-like" evidence="8">
    <location>
        <begin position="179"/>
        <end position="228"/>
    </location>
</feature>
<dbReference type="Pfam" id="PF00050">
    <property type="entry name" value="Kazal_1"/>
    <property type="match status" value="8"/>
</dbReference>
<dbReference type="InterPro" id="IPR053265">
    <property type="entry name" value="Serpin"/>
</dbReference>
<evidence type="ECO:0000259" key="8">
    <source>
        <dbReference type="PROSITE" id="PS51465"/>
    </source>
</evidence>
<dbReference type="PROSITE" id="PS00282">
    <property type="entry name" value="KAZAL_1"/>
    <property type="match status" value="6"/>
</dbReference>
<keyword evidence="7" id="KW-0732">Signal</keyword>
<dbReference type="PANTHER" id="PTHR21131">
    <property type="entry name" value="SERINE-TYPE ENDOPEPTIDASE INHIBITOR"/>
    <property type="match status" value="1"/>
</dbReference>
<dbReference type="EMBL" id="JAPXFL010000004">
    <property type="protein sequence ID" value="KAK9508103.1"/>
    <property type="molecule type" value="Genomic_DNA"/>
</dbReference>
<protein>
    <recommendedName>
        <fullName evidence="8">Kazal-like domain-containing protein</fullName>
    </recommendedName>
</protein>
<dbReference type="Proteomes" id="UP001461498">
    <property type="component" value="Unassembled WGS sequence"/>
</dbReference>
<evidence type="ECO:0000256" key="6">
    <source>
        <dbReference type="ARBA" id="ARBA00023157"/>
    </source>
</evidence>
<dbReference type="SUPFAM" id="SSF100895">
    <property type="entry name" value="Kazal-type serine protease inhibitors"/>
    <property type="match status" value="11"/>
</dbReference>
<dbReference type="PROSITE" id="PS51465">
    <property type="entry name" value="KAZAL_2"/>
    <property type="match status" value="11"/>
</dbReference>
<dbReference type="FunFam" id="3.30.60.30:FF:000067">
    <property type="entry name" value="Thrombin inhibitor rhodniin"/>
    <property type="match status" value="8"/>
</dbReference>
<keyword evidence="4" id="KW-0677">Repeat</keyword>
<feature type="domain" description="Kazal-like" evidence="8">
    <location>
        <begin position="292"/>
        <end position="342"/>
    </location>
</feature>
<keyword evidence="10" id="KW-1185">Reference proteome</keyword>
<feature type="signal peptide" evidence="7">
    <location>
        <begin position="1"/>
        <end position="18"/>
    </location>
</feature>
<gene>
    <name evidence="9" type="ORF">O3M35_007840</name>
</gene>
<dbReference type="EMBL" id="JAPXFL010000004">
    <property type="protein sequence ID" value="KAK9508105.1"/>
    <property type="molecule type" value="Genomic_DNA"/>
</dbReference>
<evidence type="ECO:0000256" key="1">
    <source>
        <dbReference type="ARBA" id="ARBA00004613"/>
    </source>
</evidence>
<feature type="domain" description="Kazal-like" evidence="8">
    <location>
        <begin position="571"/>
        <end position="621"/>
    </location>
</feature>
<comment type="caution">
    <text evidence="9">The sequence shown here is derived from an EMBL/GenBank/DDBJ whole genome shotgun (WGS) entry which is preliminary data.</text>
</comment>
<feature type="domain" description="Kazal-like" evidence="8">
    <location>
        <begin position="233"/>
        <end position="283"/>
    </location>
</feature>
<proteinExistence type="predicted"/>
<comment type="subcellular location">
    <subcellularLocation>
        <location evidence="1">Secreted</location>
    </subcellularLocation>
</comment>
<feature type="domain" description="Kazal-like" evidence="8">
    <location>
        <begin position="503"/>
        <end position="566"/>
    </location>
</feature>
<dbReference type="Pfam" id="PF07648">
    <property type="entry name" value="Kazal_2"/>
    <property type="match status" value="4"/>
</dbReference>
<feature type="chain" id="PRO_5044717662" description="Kazal-like domain-containing protein" evidence="7">
    <location>
        <begin position="19"/>
        <end position="678"/>
    </location>
</feature>
<dbReference type="PANTHER" id="PTHR21131:SF0">
    <property type="entry name" value="GEO10195P1-RELATED"/>
    <property type="match status" value="1"/>
</dbReference>
<sequence>MKLLLIIGFAAFAAVANAARDPCICTREYIPVCGTDGVTYGNKCMLNCEKQTKNHELEIAHGGPCDEDQAEQVDLTVQDPCACDRVLNPVCGSDGKTYNNRCLLRCAKLTTNPDLEQVHEGPCEEEQLLRKPCICTMEYNPVCGSDGKTYPNPCVLRCAVAEMPGLKQLHYGPCAEQAFQVRDPCICSRVYFPVCGSDGKTYSNPCMLRCAASKNPQLQQVHEGECEQEINEELFRNPCVCNKMLRPVCGSDGRTYSNPCRLNCAKETVNHALRLVHYGSCDSQAYQQQSFIPKSDVCKCPLMLLPVCGSDGKTYANPCELKCRQRITNSNLGLVHMGPCNQQSDEEATNLQEDCACNRMLLPVCGSDGVTYANPCLLNCAKRSNPELTLVRYGPCVHQQLEQEQVCACNRMYFPVCGTDGKTYINPCYLRCAQRNGKPDLEILHEGDCNARQQVEEEYEDKDECYCGDYYSPVCARQGDKLITFTNVCRYSCAARNNPNLSFEKHTACNVDQEAVQTNEMTTFCTLEYAPVCGTDGHTYGNLCFFKAAARRNQGLELAHTGACEENNVLAQEEDFCNCPENLWKPVCGTDRQTYPNMCEFKCAVKEKSGLELAHTGTCKENNVLAEEEDFCNCPENLWKPVCGTDLHTYPNMCEFKCAVKEKSGLKLLYPMACIILN</sequence>
<dbReference type="GO" id="GO:0005615">
    <property type="term" value="C:extracellular space"/>
    <property type="evidence" value="ECO:0007669"/>
    <property type="project" value="TreeGrafter"/>
</dbReference>
<evidence type="ECO:0000313" key="9">
    <source>
        <dbReference type="EMBL" id="KAK9508103.1"/>
    </source>
</evidence>
<feature type="domain" description="Kazal-like" evidence="8">
    <location>
        <begin position="17"/>
        <end position="67"/>
    </location>
</feature>
<keyword evidence="5" id="KW-0722">Serine protease inhibitor</keyword>
<dbReference type="CDD" id="cd00104">
    <property type="entry name" value="KAZAL_FS"/>
    <property type="match status" value="10"/>
</dbReference>
<feature type="domain" description="Kazal-like" evidence="8">
    <location>
        <begin position="117"/>
        <end position="176"/>
    </location>
</feature>
<feature type="domain" description="Kazal-like" evidence="8">
    <location>
        <begin position="75"/>
        <end position="108"/>
    </location>
</feature>
<name>A0AAW1DDB8_9HEMI</name>
<feature type="domain" description="Kazal-like" evidence="8">
    <location>
        <begin position="401"/>
        <end position="451"/>
    </location>
</feature>
<evidence type="ECO:0000256" key="3">
    <source>
        <dbReference type="ARBA" id="ARBA00022690"/>
    </source>
</evidence>
<evidence type="ECO:0000256" key="4">
    <source>
        <dbReference type="ARBA" id="ARBA00022737"/>
    </source>
</evidence>
<keyword evidence="2" id="KW-0964">Secreted</keyword>
<evidence type="ECO:0000256" key="2">
    <source>
        <dbReference type="ARBA" id="ARBA00022525"/>
    </source>
</evidence>
<dbReference type="SMART" id="SM00280">
    <property type="entry name" value="KAZAL"/>
    <property type="match status" value="12"/>
</dbReference>
<accession>A0AAW1DDB8</accession>
<dbReference type="Gene3D" id="3.30.60.30">
    <property type="match status" value="11"/>
</dbReference>
<evidence type="ECO:0000256" key="5">
    <source>
        <dbReference type="ARBA" id="ARBA00022900"/>
    </source>
</evidence>
<reference evidence="9 10" key="1">
    <citation type="submission" date="2022-12" db="EMBL/GenBank/DDBJ databases">
        <title>Chromosome-level genome assembly of true bugs.</title>
        <authorList>
            <person name="Ma L."/>
            <person name="Li H."/>
        </authorList>
    </citation>
    <scope>NUCLEOTIDE SEQUENCE [LARGE SCALE GENOMIC DNA]</scope>
    <source>
        <strain evidence="9">Lab_2022b</strain>
    </source>
</reference>